<evidence type="ECO:0000313" key="1">
    <source>
        <dbReference type="EMBL" id="CAB3723176.1"/>
    </source>
</evidence>
<dbReference type="RefSeq" id="WP_175170738.1">
    <property type="nucleotide sequence ID" value="NZ_CADIJQ010000007.1"/>
</dbReference>
<dbReference type="EMBL" id="CADIJQ010000007">
    <property type="protein sequence ID" value="CAB3723176.1"/>
    <property type="molecule type" value="Genomic_DNA"/>
</dbReference>
<dbReference type="AlphaFoldDB" id="A0A6S7AJL9"/>
<proteinExistence type="predicted"/>
<organism evidence="1 2">
    <name type="scientific">Achromobacter kerstersii</name>
    <dbReference type="NCBI Taxonomy" id="1353890"/>
    <lineage>
        <taxon>Bacteria</taxon>
        <taxon>Pseudomonadati</taxon>
        <taxon>Pseudomonadota</taxon>
        <taxon>Betaproteobacteria</taxon>
        <taxon>Burkholderiales</taxon>
        <taxon>Alcaligenaceae</taxon>
        <taxon>Achromobacter</taxon>
    </lineage>
</organism>
<protein>
    <recommendedName>
        <fullName evidence="3">DUF3304 domain-containing protein</fullName>
    </recommendedName>
</protein>
<keyword evidence="2" id="KW-1185">Reference proteome</keyword>
<dbReference type="Proteomes" id="UP000494269">
    <property type="component" value="Unassembled WGS sequence"/>
</dbReference>
<name>A0A6S7AJL9_9BURK</name>
<dbReference type="PROSITE" id="PS51257">
    <property type="entry name" value="PROKAR_LIPOPROTEIN"/>
    <property type="match status" value="1"/>
</dbReference>
<gene>
    <name evidence="1" type="ORF">LMG3441_03995</name>
</gene>
<evidence type="ECO:0008006" key="3">
    <source>
        <dbReference type="Google" id="ProtNLM"/>
    </source>
</evidence>
<sequence>MRKGLIGVLIWLGLLAGCNGEPTYGGVSLIAYNYTPWSLNPIRISDASGNVAGSSTLPPGGGEGSVSCCYMFKGTDFTVKWSGGDPDLMRKHMYDGKCDEVIFKKQTAVHFPPTEVPDGDGTLILELHIYPDEHMELALSRKLEGQVRIPIVETTHWLYEKYRNELVGYEQAYELRDVLAKVTKQAWIQYGIEDVGDMRGYMYLYFIVASDFDKNVEVAKILKDPNRNPGDFGRAVAALSEEKIAQIKASGKPPGEKNVQ</sequence>
<accession>A0A6S7AJL9</accession>
<reference evidence="1 2" key="1">
    <citation type="submission" date="2020-04" db="EMBL/GenBank/DDBJ databases">
        <authorList>
            <person name="De Canck E."/>
        </authorList>
    </citation>
    <scope>NUCLEOTIDE SEQUENCE [LARGE SCALE GENOMIC DNA]</scope>
    <source>
        <strain evidence="1 2">LMG 3441</strain>
    </source>
</reference>
<evidence type="ECO:0000313" key="2">
    <source>
        <dbReference type="Proteomes" id="UP000494269"/>
    </source>
</evidence>